<dbReference type="EC" id="3.1.3.80" evidence="3"/>
<keyword evidence="7" id="KW-0378">Hydrolase</keyword>
<reference evidence="14 15" key="1">
    <citation type="submission" date="2021-05" db="EMBL/GenBank/DDBJ databases">
        <title>Comparative genomic studies on the polysaccharide-degrading batcterial strains of the Flammeovirga genus.</title>
        <authorList>
            <person name="Zewei F."/>
            <person name="Zheng Z."/>
            <person name="Yu L."/>
            <person name="Ruyue G."/>
            <person name="Yanhong M."/>
            <person name="Yuanyuan C."/>
            <person name="Jingyan G."/>
            <person name="Wenjun H."/>
        </authorList>
    </citation>
    <scope>NUCLEOTIDE SEQUENCE [LARGE SCALE GENOMIC DNA]</scope>
    <source>
        <strain evidence="14 15">NBRC:100898</strain>
    </source>
</reference>
<organism evidence="14 15">
    <name type="scientific">Flammeovirga yaeyamensis</name>
    <dbReference type="NCBI Taxonomy" id="367791"/>
    <lineage>
        <taxon>Bacteria</taxon>
        <taxon>Pseudomonadati</taxon>
        <taxon>Bacteroidota</taxon>
        <taxon>Cytophagia</taxon>
        <taxon>Cytophagales</taxon>
        <taxon>Flammeovirgaceae</taxon>
        <taxon>Flammeovirga</taxon>
    </lineage>
</organism>
<evidence type="ECO:0000256" key="8">
    <source>
        <dbReference type="ARBA" id="ARBA00023136"/>
    </source>
</evidence>
<proteinExistence type="inferred from homology"/>
<evidence type="ECO:0000256" key="13">
    <source>
        <dbReference type="ARBA" id="ARBA00043832"/>
    </source>
</evidence>
<evidence type="ECO:0000256" key="7">
    <source>
        <dbReference type="ARBA" id="ARBA00022801"/>
    </source>
</evidence>
<dbReference type="GO" id="GO:0003993">
    <property type="term" value="F:acid phosphatase activity"/>
    <property type="evidence" value="ECO:0007669"/>
    <property type="project" value="TreeGrafter"/>
</dbReference>
<protein>
    <recommendedName>
        <fullName evidence="5">Multiple inositol polyphosphate phosphatase 1</fullName>
        <ecNumber evidence="4">3.1.3.62</ecNumber>
        <ecNumber evidence="3">3.1.3.80</ecNumber>
    </recommendedName>
    <alternativeName>
        <fullName evidence="9">2,3-bisphosphoglycerate 3-phosphatase</fullName>
    </alternativeName>
</protein>
<evidence type="ECO:0000256" key="5">
    <source>
        <dbReference type="ARBA" id="ARBA00018097"/>
    </source>
</evidence>
<evidence type="ECO:0000256" key="4">
    <source>
        <dbReference type="ARBA" id="ARBA00013040"/>
    </source>
</evidence>
<evidence type="ECO:0000256" key="12">
    <source>
        <dbReference type="ARBA" id="ARBA00043691"/>
    </source>
</evidence>
<dbReference type="PANTHER" id="PTHR20963:SF8">
    <property type="entry name" value="MULTIPLE INOSITOL POLYPHOSPHATE PHOSPHATASE 1"/>
    <property type="match status" value="1"/>
</dbReference>
<dbReference type="InterPro" id="IPR029033">
    <property type="entry name" value="His_PPase_superfam"/>
</dbReference>
<evidence type="ECO:0000256" key="6">
    <source>
        <dbReference type="ARBA" id="ARBA00022729"/>
    </source>
</evidence>
<evidence type="ECO:0000256" key="11">
    <source>
        <dbReference type="ARBA" id="ARBA00043671"/>
    </source>
</evidence>
<dbReference type="RefSeq" id="WP_169666109.1">
    <property type="nucleotide sequence ID" value="NZ_CP076132.1"/>
</dbReference>
<dbReference type="Proteomes" id="UP000678679">
    <property type="component" value="Chromosome 1"/>
</dbReference>
<sequence length="455" mass="53637">MKPKLNRSIVFFIFISFLFGCGHSTNVSDEIDTYDEWELGKHQPYDFKSVKALPEGYAVDYVGYLSRHGSRYMLEPKEDVVLYNLFENAKLNDGLKKQGKHIFEEIKLLVKYQHNKYGDLSEIGKKEHKVLGQRMGKLCEDYFNNEPKIKSTSTFKSRTQDSRTTFHKGLQSKGYHPKFVNITYDEFNDPILRAFKICPNYNQYIDSLSWLNHIQEYQKTTAYIEVRNRILNSLFKKSYLQYLDEKQKRFYDNEHNLIIANKDDIIYNLFKCFKITRNLQLESHPNLEIFSAEDSKILTRIDDIHSFFEKGPGYEGRDISYKHGITFLKYLHTNMNDFVNGKSDYAGNFNFAHTNTVLPVLVLLNLDKIGERSLEEWNETEISTMATNISWILLNKGGERYIQIRWNEQSVSLPLEDQNDHIYKYDDYNNYMESILTSYGLNVHRGNYNDILFSI</sequence>
<dbReference type="EMBL" id="CP076132">
    <property type="protein sequence ID" value="QWG00622.1"/>
    <property type="molecule type" value="Genomic_DNA"/>
</dbReference>
<keyword evidence="8" id="KW-0472">Membrane</keyword>
<dbReference type="SUPFAM" id="SSF53254">
    <property type="entry name" value="Phosphoglycerate mutase-like"/>
    <property type="match status" value="1"/>
</dbReference>
<keyword evidence="6" id="KW-0732">Signal</keyword>
<comment type="catalytic activity">
    <reaction evidence="10">
        <text>1D-myo-inositol 1,2,5,6-tetrakisphosphate + H2O = 1D-myo-inositol 1,2,6-trisphosphate + phosphate</text>
        <dbReference type="Rhea" id="RHEA:77119"/>
        <dbReference type="ChEBI" id="CHEBI:15377"/>
        <dbReference type="ChEBI" id="CHEBI:43474"/>
        <dbReference type="ChEBI" id="CHEBI:195535"/>
        <dbReference type="ChEBI" id="CHEBI:195537"/>
        <dbReference type="EC" id="3.1.3.62"/>
    </reaction>
    <physiologicalReaction direction="left-to-right" evidence="10">
        <dbReference type="Rhea" id="RHEA:77120"/>
    </physiologicalReaction>
</comment>
<gene>
    <name evidence="14" type="ORF">KMW28_13270</name>
</gene>
<dbReference type="InterPro" id="IPR000560">
    <property type="entry name" value="His_Pase_clade-2"/>
</dbReference>
<dbReference type="KEGG" id="fya:KMW28_13270"/>
<comment type="catalytic activity">
    <reaction evidence="11">
        <text>1D-myo-inositol 1,2,4,5,6-pentakisphosphate + H2O = 1D-myo-inositol 1,2,5,6-tetrakisphosphate + phosphate</text>
        <dbReference type="Rhea" id="RHEA:77115"/>
        <dbReference type="ChEBI" id="CHEBI:15377"/>
        <dbReference type="ChEBI" id="CHEBI:43474"/>
        <dbReference type="ChEBI" id="CHEBI:57798"/>
        <dbReference type="ChEBI" id="CHEBI:195535"/>
        <dbReference type="EC" id="3.1.3.62"/>
    </reaction>
    <physiologicalReaction direction="left-to-right" evidence="11">
        <dbReference type="Rhea" id="RHEA:77116"/>
    </physiologicalReaction>
</comment>
<evidence type="ECO:0000313" key="14">
    <source>
        <dbReference type="EMBL" id="QWG00622.1"/>
    </source>
</evidence>
<evidence type="ECO:0000256" key="3">
    <source>
        <dbReference type="ARBA" id="ARBA00012976"/>
    </source>
</evidence>
<dbReference type="EC" id="3.1.3.62" evidence="4"/>
<dbReference type="PROSITE" id="PS51257">
    <property type="entry name" value="PROKAR_LIPOPROTEIN"/>
    <property type="match status" value="1"/>
</dbReference>
<dbReference type="PANTHER" id="PTHR20963">
    <property type="entry name" value="MULTIPLE INOSITOL POLYPHOSPHATE PHOSPHATASE-RELATED"/>
    <property type="match status" value="1"/>
</dbReference>
<evidence type="ECO:0000256" key="10">
    <source>
        <dbReference type="ARBA" id="ARBA00043668"/>
    </source>
</evidence>
<dbReference type="GO" id="GO:0016020">
    <property type="term" value="C:membrane"/>
    <property type="evidence" value="ECO:0007669"/>
    <property type="project" value="UniProtKB-SubCell"/>
</dbReference>
<comment type="similarity">
    <text evidence="2">Belongs to the histidine acid phosphatase family. MINPP1 subfamily.</text>
</comment>
<keyword evidence="15" id="KW-1185">Reference proteome</keyword>
<comment type="catalytic activity">
    <reaction evidence="12">
        <text>1D-myo-inositol hexakisphosphate + H2O = 1D-myo-inositol 1,2,4,5,6-pentakisphosphate + phosphate</text>
        <dbReference type="Rhea" id="RHEA:16989"/>
        <dbReference type="ChEBI" id="CHEBI:15377"/>
        <dbReference type="ChEBI" id="CHEBI:43474"/>
        <dbReference type="ChEBI" id="CHEBI:57798"/>
        <dbReference type="ChEBI" id="CHEBI:58130"/>
        <dbReference type="EC" id="3.1.3.62"/>
    </reaction>
    <physiologicalReaction direction="left-to-right" evidence="12">
        <dbReference type="Rhea" id="RHEA:16990"/>
    </physiologicalReaction>
</comment>
<name>A0AAX1N3G6_9BACT</name>
<dbReference type="AlphaFoldDB" id="A0AAX1N3G6"/>
<evidence type="ECO:0000313" key="15">
    <source>
        <dbReference type="Proteomes" id="UP000678679"/>
    </source>
</evidence>
<dbReference type="Gene3D" id="3.40.50.1240">
    <property type="entry name" value="Phosphoglycerate mutase-like"/>
    <property type="match status" value="1"/>
</dbReference>
<evidence type="ECO:0000256" key="1">
    <source>
        <dbReference type="ARBA" id="ARBA00004370"/>
    </source>
</evidence>
<dbReference type="GO" id="GO:0034417">
    <property type="term" value="F:bisphosphoglycerate 3-phosphatase activity"/>
    <property type="evidence" value="ECO:0007669"/>
    <property type="project" value="UniProtKB-EC"/>
</dbReference>
<accession>A0AAX1N3G6</accession>
<evidence type="ECO:0000256" key="2">
    <source>
        <dbReference type="ARBA" id="ARBA00008422"/>
    </source>
</evidence>
<comment type="subcellular location">
    <subcellularLocation>
        <location evidence="1">Membrane</location>
    </subcellularLocation>
</comment>
<comment type="catalytic activity">
    <reaction evidence="13">
        <text>(2R)-2,3-bisphosphoglycerate + H2O = (2R)-2-phosphoglycerate + phosphate</text>
        <dbReference type="Rhea" id="RHEA:27381"/>
        <dbReference type="ChEBI" id="CHEBI:15377"/>
        <dbReference type="ChEBI" id="CHEBI:43474"/>
        <dbReference type="ChEBI" id="CHEBI:58248"/>
        <dbReference type="ChEBI" id="CHEBI:58289"/>
        <dbReference type="EC" id="3.1.3.80"/>
    </reaction>
    <physiologicalReaction direction="left-to-right" evidence="13">
        <dbReference type="Rhea" id="RHEA:27382"/>
    </physiologicalReaction>
</comment>
<dbReference type="Pfam" id="PF00328">
    <property type="entry name" value="His_Phos_2"/>
    <property type="match status" value="1"/>
</dbReference>
<evidence type="ECO:0000256" key="9">
    <source>
        <dbReference type="ARBA" id="ARBA00031642"/>
    </source>
</evidence>